<dbReference type="Proteomes" id="UP000477782">
    <property type="component" value="Unassembled WGS sequence"/>
</dbReference>
<dbReference type="InterPro" id="IPR005538">
    <property type="entry name" value="LrgA/CidA"/>
</dbReference>
<dbReference type="EMBL" id="JAAIVJ010000002">
    <property type="protein sequence ID" value="NEY89628.1"/>
    <property type="molecule type" value="Genomic_DNA"/>
</dbReference>
<accession>A0A6M0QQ82</accession>
<feature type="transmembrane region" description="Helical" evidence="6">
    <location>
        <begin position="84"/>
        <end position="106"/>
    </location>
</feature>
<proteinExistence type="predicted"/>
<organism evidence="7 8">
    <name type="scientific">Tabrizicola oligotrophica</name>
    <dbReference type="NCBI Taxonomy" id="2710650"/>
    <lineage>
        <taxon>Bacteria</taxon>
        <taxon>Pseudomonadati</taxon>
        <taxon>Pseudomonadota</taxon>
        <taxon>Alphaproteobacteria</taxon>
        <taxon>Rhodobacterales</taxon>
        <taxon>Paracoccaceae</taxon>
        <taxon>Tabrizicola</taxon>
    </lineage>
</organism>
<feature type="transmembrane region" description="Helical" evidence="6">
    <location>
        <begin position="58"/>
        <end position="78"/>
    </location>
</feature>
<dbReference type="GO" id="GO:0005886">
    <property type="term" value="C:plasma membrane"/>
    <property type="evidence" value="ECO:0007669"/>
    <property type="project" value="UniProtKB-SubCell"/>
</dbReference>
<keyword evidence="2" id="KW-1003">Cell membrane</keyword>
<evidence type="ECO:0000256" key="1">
    <source>
        <dbReference type="ARBA" id="ARBA00004651"/>
    </source>
</evidence>
<keyword evidence="3 6" id="KW-0812">Transmembrane</keyword>
<keyword evidence="8" id="KW-1185">Reference proteome</keyword>
<comment type="caution">
    <text evidence="7">The sequence shown here is derived from an EMBL/GenBank/DDBJ whole genome shotgun (WGS) entry which is preliminary data.</text>
</comment>
<evidence type="ECO:0000256" key="4">
    <source>
        <dbReference type="ARBA" id="ARBA00022989"/>
    </source>
</evidence>
<sequence>MIYALLILLACQLAGEAAARGLNLPFPGPVLGMVLLVAALTALPKLADLLRPVTSGILGHMSLLFVPAGVGVVGHFAALGGQGLGLMLALVLSTVAAISVGALTFVTVARLTGAAEGAQDD</sequence>
<keyword evidence="4 6" id="KW-1133">Transmembrane helix</keyword>
<evidence type="ECO:0000256" key="5">
    <source>
        <dbReference type="ARBA" id="ARBA00023136"/>
    </source>
</evidence>
<gene>
    <name evidence="7" type="ORF">G4Z14_04895</name>
</gene>
<keyword evidence="5 6" id="KW-0472">Membrane</keyword>
<dbReference type="PANTHER" id="PTHR33931:SF2">
    <property type="entry name" value="HOLIN-LIKE PROTEIN CIDA"/>
    <property type="match status" value="1"/>
</dbReference>
<evidence type="ECO:0000256" key="3">
    <source>
        <dbReference type="ARBA" id="ARBA00022692"/>
    </source>
</evidence>
<dbReference type="PANTHER" id="PTHR33931">
    <property type="entry name" value="HOLIN-LIKE PROTEIN CIDA-RELATED"/>
    <property type="match status" value="1"/>
</dbReference>
<name>A0A6M0QQ82_9RHOB</name>
<protein>
    <submittedName>
        <fullName evidence="7">CidA/LrgA family protein</fullName>
    </submittedName>
</protein>
<evidence type="ECO:0000256" key="2">
    <source>
        <dbReference type="ARBA" id="ARBA00022475"/>
    </source>
</evidence>
<dbReference type="Pfam" id="PF03788">
    <property type="entry name" value="LrgA"/>
    <property type="match status" value="1"/>
</dbReference>
<evidence type="ECO:0000256" key="6">
    <source>
        <dbReference type="SAM" id="Phobius"/>
    </source>
</evidence>
<comment type="subcellular location">
    <subcellularLocation>
        <location evidence="1">Cell membrane</location>
        <topology evidence="1">Multi-pass membrane protein</topology>
    </subcellularLocation>
</comment>
<reference evidence="7 8" key="1">
    <citation type="submission" date="2020-02" db="EMBL/GenBank/DDBJ databases">
        <authorList>
            <person name="Chen W.-M."/>
        </authorList>
    </citation>
    <scope>NUCLEOTIDE SEQUENCE [LARGE SCALE GENOMIC DNA]</scope>
    <source>
        <strain evidence="7 8">KMS-5</strain>
    </source>
</reference>
<dbReference type="AlphaFoldDB" id="A0A6M0QQ82"/>
<feature type="transmembrane region" description="Helical" evidence="6">
    <location>
        <begin position="29"/>
        <end position="46"/>
    </location>
</feature>
<evidence type="ECO:0000313" key="8">
    <source>
        <dbReference type="Proteomes" id="UP000477782"/>
    </source>
</evidence>
<dbReference type="RefSeq" id="WP_164623670.1">
    <property type="nucleotide sequence ID" value="NZ_JAAIVJ010000002.1"/>
</dbReference>
<evidence type="ECO:0000313" key="7">
    <source>
        <dbReference type="EMBL" id="NEY89628.1"/>
    </source>
</evidence>